<evidence type="ECO:0000256" key="1">
    <source>
        <dbReference type="SAM" id="SignalP"/>
    </source>
</evidence>
<keyword evidence="1" id="KW-0732">Signal</keyword>
<name>A0AAV7B9P3_ENGPU</name>
<evidence type="ECO:0008006" key="4">
    <source>
        <dbReference type="Google" id="ProtNLM"/>
    </source>
</evidence>
<gene>
    <name evidence="2" type="ORF">GDO81_014350</name>
</gene>
<dbReference type="EMBL" id="WNYA01000006">
    <property type="protein sequence ID" value="KAG8569296.1"/>
    <property type="molecule type" value="Genomic_DNA"/>
</dbReference>
<dbReference type="AlphaFoldDB" id="A0AAV7B9P3"/>
<protein>
    <recommendedName>
        <fullName evidence="4">Apolipoprotein C-II</fullName>
    </recommendedName>
</protein>
<evidence type="ECO:0000313" key="3">
    <source>
        <dbReference type="Proteomes" id="UP000824782"/>
    </source>
</evidence>
<feature type="chain" id="PRO_5043518414" description="Apolipoprotein C-II" evidence="1">
    <location>
        <begin position="21"/>
        <end position="96"/>
    </location>
</feature>
<evidence type="ECO:0000313" key="2">
    <source>
        <dbReference type="EMBL" id="KAG8569296.1"/>
    </source>
</evidence>
<sequence length="96" mass="10776">MKLLISCILILFLGVCTGMASEEQQHSEAPHPPEEESNATLFSVIEKWFDVAKVSVDSSQMVTKAKSLYSTSTDFLEGVYDWTLNAVMTQWKKITD</sequence>
<comment type="caution">
    <text evidence="2">The sequence shown here is derived from an EMBL/GenBank/DDBJ whole genome shotgun (WGS) entry which is preliminary data.</text>
</comment>
<feature type="signal peptide" evidence="1">
    <location>
        <begin position="1"/>
        <end position="20"/>
    </location>
</feature>
<organism evidence="2 3">
    <name type="scientific">Engystomops pustulosus</name>
    <name type="common">Tungara frog</name>
    <name type="synonym">Physalaemus pustulosus</name>
    <dbReference type="NCBI Taxonomy" id="76066"/>
    <lineage>
        <taxon>Eukaryota</taxon>
        <taxon>Metazoa</taxon>
        <taxon>Chordata</taxon>
        <taxon>Craniata</taxon>
        <taxon>Vertebrata</taxon>
        <taxon>Euteleostomi</taxon>
        <taxon>Amphibia</taxon>
        <taxon>Batrachia</taxon>
        <taxon>Anura</taxon>
        <taxon>Neobatrachia</taxon>
        <taxon>Hyloidea</taxon>
        <taxon>Leptodactylidae</taxon>
        <taxon>Leiuperinae</taxon>
        <taxon>Engystomops</taxon>
    </lineage>
</organism>
<dbReference type="Proteomes" id="UP000824782">
    <property type="component" value="Unassembled WGS sequence"/>
</dbReference>
<keyword evidence="3" id="KW-1185">Reference proteome</keyword>
<proteinExistence type="predicted"/>
<accession>A0AAV7B9P3</accession>
<reference evidence="2" key="1">
    <citation type="thesis" date="2020" institute="ProQuest LLC" country="789 East Eisenhower Parkway, Ann Arbor, MI, USA">
        <title>Comparative Genomics and Chromosome Evolution.</title>
        <authorList>
            <person name="Mudd A.B."/>
        </authorList>
    </citation>
    <scope>NUCLEOTIDE SEQUENCE</scope>
    <source>
        <strain evidence="2">237g6f4</strain>
        <tissue evidence="2">Blood</tissue>
    </source>
</reference>